<dbReference type="EMBL" id="JANBVB010001471">
    <property type="protein sequence ID" value="KAJ2890175.1"/>
    <property type="molecule type" value="Genomic_DNA"/>
</dbReference>
<evidence type="ECO:0000313" key="2">
    <source>
        <dbReference type="Proteomes" id="UP001139981"/>
    </source>
</evidence>
<evidence type="ECO:0000313" key="1">
    <source>
        <dbReference type="EMBL" id="KAJ2890175.1"/>
    </source>
</evidence>
<reference evidence="1" key="1">
    <citation type="submission" date="2022-07" db="EMBL/GenBank/DDBJ databases">
        <title>Phylogenomic reconstructions and comparative analyses of Kickxellomycotina fungi.</title>
        <authorList>
            <person name="Reynolds N.K."/>
            <person name="Stajich J.E."/>
            <person name="Barry K."/>
            <person name="Grigoriev I.V."/>
            <person name="Crous P."/>
            <person name="Smith M.E."/>
        </authorList>
    </citation>
    <scope>NUCLEOTIDE SEQUENCE</scope>
    <source>
        <strain evidence="1">CBS 190363</strain>
    </source>
</reference>
<feature type="non-terminal residue" evidence="1">
    <location>
        <position position="1"/>
    </location>
</feature>
<organism evidence="1 2">
    <name type="scientific">Coemansia aciculifera</name>
    <dbReference type="NCBI Taxonomy" id="417176"/>
    <lineage>
        <taxon>Eukaryota</taxon>
        <taxon>Fungi</taxon>
        <taxon>Fungi incertae sedis</taxon>
        <taxon>Zoopagomycota</taxon>
        <taxon>Kickxellomycotina</taxon>
        <taxon>Kickxellomycetes</taxon>
        <taxon>Kickxellales</taxon>
        <taxon>Kickxellaceae</taxon>
        <taxon>Coemansia</taxon>
    </lineage>
</organism>
<protein>
    <submittedName>
        <fullName evidence="1">Uncharacterized protein</fullName>
    </submittedName>
</protein>
<keyword evidence="2" id="KW-1185">Reference proteome</keyword>
<sequence length="65" mass="6797">ALGCAKDIVKTVKDLDYILLLGNATAIRNIQADFGTPALSPRDFAGLVTSLISAAAMAPNHIDKD</sequence>
<comment type="caution">
    <text evidence="1">The sequence shown here is derived from an EMBL/GenBank/DDBJ whole genome shotgun (WGS) entry which is preliminary data.</text>
</comment>
<accession>A0ACC1LYF3</accession>
<proteinExistence type="predicted"/>
<gene>
    <name evidence="1" type="ORF">IWW38_004277</name>
</gene>
<dbReference type="Proteomes" id="UP001139981">
    <property type="component" value="Unassembled WGS sequence"/>
</dbReference>
<name>A0ACC1LYF3_9FUNG</name>